<evidence type="ECO:0000313" key="1">
    <source>
        <dbReference type="EMBL" id="RDY06337.1"/>
    </source>
</evidence>
<sequence>MPVTRNQASSTNEGDEDTLQRLLRAVASLQAHNDKQSRLSREEELQQQLEALKAAGMREPAVATEAPAQPFWGQPFSREIDETLIPPNFKEIVVEPFDGI</sequence>
<reference evidence="1" key="1">
    <citation type="submission" date="2018-05" db="EMBL/GenBank/DDBJ databases">
        <title>Draft genome of Mucuna pruriens seed.</title>
        <authorList>
            <person name="Nnadi N.E."/>
            <person name="Vos R."/>
            <person name="Hasami M.H."/>
            <person name="Devisetty U.K."/>
            <person name="Aguiy J.C."/>
        </authorList>
    </citation>
    <scope>NUCLEOTIDE SEQUENCE [LARGE SCALE GENOMIC DNA]</scope>
    <source>
        <strain evidence="1">JCA_2017</strain>
    </source>
</reference>
<evidence type="ECO:0000313" key="2">
    <source>
        <dbReference type="Proteomes" id="UP000257109"/>
    </source>
</evidence>
<accession>A0A371HUA9</accession>
<proteinExistence type="predicted"/>
<dbReference type="Proteomes" id="UP000257109">
    <property type="component" value="Unassembled WGS sequence"/>
</dbReference>
<dbReference type="AlphaFoldDB" id="A0A371HUA9"/>
<feature type="non-terminal residue" evidence="1">
    <location>
        <position position="1"/>
    </location>
</feature>
<comment type="caution">
    <text evidence="1">The sequence shown here is derived from an EMBL/GenBank/DDBJ whole genome shotgun (WGS) entry which is preliminary data.</text>
</comment>
<keyword evidence="2" id="KW-1185">Reference proteome</keyword>
<organism evidence="1 2">
    <name type="scientific">Mucuna pruriens</name>
    <name type="common">Velvet bean</name>
    <name type="synonym">Dolichos pruriens</name>
    <dbReference type="NCBI Taxonomy" id="157652"/>
    <lineage>
        <taxon>Eukaryota</taxon>
        <taxon>Viridiplantae</taxon>
        <taxon>Streptophyta</taxon>
        <taxon>Embryophyta</taxon>
        <taxon>Tracheophyta</taxon>
        <taxon>Spermatophyta</taxon>
        <taxon>Magnoliopsida</taxon>
        <taxon>eudicotyledons</taxon>
        <taxon>Gunneridae</taxon>
        <taxon>Pentapetalae</taxon>
        <taxon>rosids</taxon>
        <taxon>fabids</taxon>
        <taxon>Fabales</taxon>
        <taxon>Fabaceae</taxon>
        <taxon>Papilionoideae</taxon>
        <taxon>50 kb inversion clade</taxon>
        <taxon>NPAAA clade</taxon>
        <taxon>indigoferoid/millettioid clade</taxon>
        <taxon>Phaseoleae</taxon>
        <taxon>Mucuna</taxon>
    </lineage>
</organism>
<protein>
    <submittedName>
        <fullName evidence="1">Uncharacterized protein</fullName>
    </submittedName>
</protein>
<gene>
    <name evidence="1" type="ORF">CR513_09689</name>
</gene>
<name>A0A371HUA9_MUCPR</name>
<dbReference type="EMBL" id="QJKJ01001704">
    <property type="protein sequence ID" value="RDY06337.1"/>
    <property type="molecule type" value="Genomic_DNA"/>
</dbReference>